<evidence type="ECO:0000256" key="6">
    <source>
        <dbReference type="ARBA" id="ARBA00022918"/>
    </source>
</evidence>
<dbReference type="PANTHER" id="PTHR34072">
    <property type="entry name" value="ENZYMATIC POLYPROTEIN-RELATED"/>
    <property type="match status" value="1"/>
</dbReference>
<organism evidence="9 10">
    <name type="scientific">Mucuna pruriens</name>
    <name type="common">Velvet bean</name>
    <name type="synonym">Dolichos pruriens</name>
    <dbReference type="NCBI Taxonomy" id="157652"/>
    <lineage>
        <taxon>Eukaryota</taxon>
        <taxon>Viridiplantae</taxon>
        <taxon>Streptophyta</taxon>
        <taxon>Embryophyta</taxon>
        <taxon>Tracheophyta</taxon>
        <taxon>Spermatophyta</taxon>
        <taxon>Magnoliopsida</taxon>
        <taxon>eudicotyledons</taxon>
        <taxon>Gunneridae</taxon>
        <taxon>Pentapetalae</taxon>
        <taxon>rosids</taxon>
        <taxon>fabids</taxon>
        <taxon>Fabales</taxon>
        <taxon>Fabaceae</taxon>
        <taxon>Papilionoideae</taxon>
        <taxon>50 kb inversion clade</taxon>
        <taxon>NPAAA clade</taxon>
        <taxon>indigoferoid/millettioid clade</taxon>
        <taxon>Phaseoleae</taxon>
        <taxon>Mucuna</taxon>
    </lineage>
</organism>
<dbReference type="InterPro" id="IPR041373">
    <property type="entry name" value="RT_RNaseH"/>
</dbReference>
<protein>
    <submittedName>
        <fullName evidence="9">Retrovirus-related Pol polyprotein from transposon 17.6</fullName>
    </submittedName>
</protein>
<keyword evidence="1" id="KW-0808">Transferase</keyword>
<dbReference type="InterPro" id="IPR043502">
    <property type="entry name" value="DNA/RNA_pol_sf"/>
</dbReference>
<keyword evidence="10" id="KW-1185">Reference proteome</keyword>
<evidence type="ECO:0000256" key="1">
    <source>
        <dbReference type="ARBA" id="ARBA00022679"/>
    </source>
</evidence>
<keyword evidence="3" id="KW-0540">Nuclease</keyword>
<proteinExistence type="predicted"/>
<evidence type="ECO:0000259" key="7">
    <source>
        <dbReference type="Pfam" id="PF17917"/>
    </source>
</evidence>
<accession>A0A371GWE0</accession>
<reference evidence="9" key="1">
    <citation type="submission" date="2018-05" db="EMBL/GenBank/DDBJ databases">
        <title>Draft genome of Mucuna pruriens seed.</title>
        <authorList>
            <person name="Nnadi N.E."/>
            <person name="Vos R."/>
            <person name="Hasami M.H."/>
            <person name="Devisetty U.K."/>
            <person name="Aguiy J.C."/>
        </authorList>
    </citation>
    <scope>NUCLEOTIDE SEQUENCE [LARGE SCALE GENOMIC DNA]</scope>
    <source>
        <strain evidence="9">JCA_2017</strain>
    </source>
</reference>
<dbReference type="GO" id="GO:0004519">
    <property type="term" value="F:endonuclease activity"/>
    <property type="evidence" value="ECO:0007669"/>
    <property type="project" value="UniProtKB-KW"/>
</dbReference>
<dbReference type="SUPFAM" id="SSF56672">
    <property type="entry name" value="DNA/RNA polymerases"/>
    <property type="match status" value="1"/>
</dbReference>
<dbReference type="EMBL" id="QJKJ01004276">
    <property type="protein sequence ID" value="RDX94819.1"/>
    <property type="molecule type" value="Genomic_DNA"/>
</dbReference>
<comment type="caution">
    <text evidence="9">The sequence shown here is derived from an EMBL/GenBank/DDBJ whole genome shotgun (WGS) entry which is preliminary data.</text>
</comment>
<keyword evidence="4" id="KW-0255">Endonuclease</keyword>
<feature type="non-terminal residue" evidence="9">
    <location>
        <position position="1"/>
    </location>
</feature>
<evidence type="ECO:0000256" key="5">
    <source>
        <dbReference type="ARBA" id="ARBA00022801"/>
    </source>
</evidence>
<evidence type="ECO:0000259" key="8">
    <source>
        <dbReference type="Pfam" id="PF24626"/>
    </source>
</evidence>
<gene>
    <name evidence="9" type="primary">pol</name>
    <name evidence="9" type="ORF">CR513_22756</name>
</gene>
<dbReference type="PANTHER" id="PTHR34072:SF52">
    <property type="entry name" value="RIBONUCLEASE H"/>
    <property type="match status" value="1"/>
</dbReference>
<name>A0A371GWE0_MUCPR</name>
<sequence length="215" mass="25130">MEKKGEQYAQSANKGKMGKVFEQGDLVWVHLRKERFHTLRKSKLLPQRDGPFTISCRINDNAYVLDMPQEYGGMDDMNLRTNSLQEGESNPGALDMSSILHLLYACERSCQELKERLTTSSVLILSNPNKIFKVYRNASHQALRCVLMQEKKVVSYASKQLKLHEKNYLTHDLESAMVVFAFKILRHYLYKAKFNIFSHHECLMYLFDQKELNMR</sequence>
<keyword evidence="6" id="KW-0695">RNA-directed DNA polymerase</keyword>
<evidence type="ECO:0000256" key="4">
    <source>
        <dbReference type="ARBA" id="ARBA00022759"/>
    </source>
</evidence>
<dbReference type="Pfam" id="PF17917">
    <property type="entry name" value="RT_RNaseH"/>
    <property type="match status" value="1"/>
</dbReference>
<feature type="domain" description="Tf2-1-like SH3-like" evidence="8">
    <location>
        <begin position="24"/>
        <end position="72"/>
    </location>
</feature>
<evidence type="ECO:0000313" key="9">
    <source>
        <dbReference type="EMBL" id="RDX94819.1"/>
    </source>
</evidence>
<dbReference type="GO" id="GO:0016787">
    <property type="term" value="F:hydrolase activity"/>
    <property type="evidence" value="ECO:0007669"/>
    <property type="project" value="UniProtKB-KW"/>
</dbReference>
<keyword evidence="2" id="KW-0548">Nucleotidyltransferase</keyword>
<evidence type="ECO:0000256" key="2">
    <source>
        <dbReference type="ARBA" id="ARBA00022695"/>
    </source>
</evidence>
<feature type="domain" description="Reverse transcriptase RNase H-like" evidence="7">
    <location>
        <begin position="127"/>
        <end position="214"/>
    </location>
</feature>
<evidence type="ECO:0000313" key="10">
    <source>
        <dbReference type="Proteomes" id="UP000257109"/>
    </source>
</evidence>
<evidence type="ECO:0000256" key="3">
    <source>
        <dbReference type="ARBA" id="ARBA00022722"/>
    </source>
</evidence>
<dbReference type="GO" id="GO:0003964">
    <property type="term" value="F:RNA-directed DNA polymerase activity"/>
    <property type="evidence" value="ECO:0007669"/>
    <property type="project" value="UniProtKB-KW"/>
</dbReference>
<dbReference type="Proteomes" id="UP000257109">
    <property type="component" value="Unassembled WGS sequence"/>
</dbReference>
<keyword evidence="5" id="KW-0378">Hydrolase</keyword>
<dbReference type="OrthoDB" id="1435781at2759"/>
<dbReference type="InterPro" id="IPR056924">
    <property type="entry name" value="SH3_Tf2-1"/>
</dbReference>
<dbReference type="Pfam" id="PF24626">
    <property type="entry name" value="SH3_Tf2-1"/>
    <property type="match status" value="1"/>
</dbReference>
<dbReference type="AlphaFoldDB" id="A0A371GWE0"/>